<dbReference type="GO" id="GO:0005739">
    <property type="term" value="C:mitochondrion"/>
    <property type="evidence" value="ECO:0007669"/>
    <property type="project" value="TreeGrafter"/>
</dbReference>
<name>A0A6A5JYV8_9PLEO</name>
<sequence>FYNYTSGRWLYNERLRLAERRRVFDAHQLCSVAAKSIAQSTEELTTLTKIAEGGSYRIFEATFKDGTQVIIRIPYPCTLPLESGIASEVATMEYLRL</sequence>
<dbReference type="OrthoDB" id="2968323at2759"/>
<dbReference type="InterPro" id="IPR051035">
    <property type="entry name" value="Mito_inheritance_9"/>
</dbReference>
<organism evidence="1 2">
    <name type="scientific">Decorospora gaudefroyi</name>
    <dbReference type="NCBI Taxonomy" id="184978"/>
    <lineage>
        <taxon>Eukaryota</taxon>
        <taxon>Fungi</taxon>
        <taxon>Dikarya</taxon>
        <taxon>Ascomycota</taxon>
        <taxon>Pezizomycotina</taxon>
        <taxon>Dothideomycetes</taxon>
        <taxon>Pleosporomycetidae</taxon>
        <taxon>Pleosporales</taxon>
        <taxon>Pleosporineae</taxon>
        <taxon>Pleosporaceae</taxon>
        <taxon>Decorospora</taxon>
    </lineage>
</organism>
<dbReference type="AlphaFoldDB" id="A0A6A5JYV8"/>
<dbReference type="EMBL" id="ML975483">
    <property type="protein sequence ID" value="KAF1828916.1"/>
    <property type="molecule type" value="Genomic_DNA"/>
</dbReference>
<reference evidence="1" key="1">
    <citation type="submission" date="2020-01" db="EMBL/GenBank/DDBJ databases">
        <authorList>
            <consortium name="DOE Joint Genome Institute"/>
            <person name="Haridas S."/>
            <person name="Albert R."/>
            <person name="Binder M."/>
            <person name="Bloem J."/>
            <person name="Labutti K."/>
            <person name="Salamov A."/>
            <person name="Andreopoulos B."/>
            <person name="Baker S.E."/>
            <person name="Barry K."/>
            <person name="Bills G."/>
            <person name="Bluhm B.H."/>
            <person name="Cannon C."/>
            <person name="Castanera R."/>
            <person name="Culley D.E."/>
            <person name="Daum C."/>
            <person name="Ezra D."/>
            <person name="Gonzalez J.B."/>
            <person name="Henrissat B."/>
            <person name="Kuo A."/>
            <person name="Liang C."/>
            <person name="Lipzen A."/>
            <person name="Lutzoni F."/>
            <person name="Magnuson J."/>
            <person name="Mondo S."/>
            <person name="Nolan M."/>
            <person name="Ohm R."/>
            <person name="Pangilinan J."/>
            <person name="Park H.-J."/>
            <person name="Ramirez L."/>
            <person name="Alfaro M."/>
            <person name="Sun H."/>
            <person name="Tritt A."/>
            <person name="Yoshinaga Y."/>
            <person name="Zwiers L.-H."/>
            <person name="Turgeon B.G."/>
            <person name="Goodwin S.B."/>
            <person name="Spatafora J.W."/>
            <person name="Crous P.W."/>
            <person name="Grigoriev I.V."/>
        </authorList>
    </citation>
    <scope>NUCLEOTIDE SEQUENCE</scope>
    <source>
        <strain evidence="1">P77</strain>
    </source>
</reference>
<dbReference type="InterPro" id="IPR011009">
    <property type="entry name" value="Kinase-like_dom_sf"/>
</dbReference>
<dbReference type="SUPFAM" id="SSF56112">
    <property type="entry name" value="Protein kinase-like (PK-like)"/>
    <property type="match status" value="1"/>
</dbReference>
<evidence type="ECO:0000313" key="1">
    <source>
        <dbReference type="EMBL" id="KAF1828916.1"/>
    </source>
</evidence>
<evidence type="ECO:0008006" key="3">
    <source>
        <dbReference type="Google" id="ProtNLM"/>
    </source>
</evidence>
<proteinExistence type="predicted"/>
<accession>A0A6A5JYV8</accession>
<keyword evidence="2" id="KW-1185">Reference proteome</keyword>
<dbReference type="Proteomes" id="UP000800040">
    <property type="component" value="Unassembled WGS sequence"/>
</dbReference>
<feature type="non-terminal residue" evidence="1">
    <location>
        <position position="97"/>
    </location>
</feature>
<gene>
    <name evidence="1" type="ORF">BDW02DRAFT_462923</name>
</gene>
<dbReference type="PANTHER" id="PTHR36091">
    <property type="entry name" value="ALTERED INHERITANCE OF MITOCHONDRIA PROTEIN 9, MITOCHONDRIAL"/>
    <property type="match status" value="1"/>
</dbReference>
<evidence type="ECO:0000313" key="2">
    <source>
        <dbReference type="Proteomes" id="UP000800040"/>
    </source>
</evidence>
<feature type="non-terminal residue" evidence="1">
    <location>
        <position position="1"/>
    </location>
</feature>
<protein>
    <recommendedName>
        <fullName evidence="3">Aminoglycoside phosphotransferase domain-containing protein</fullName>
    </recommendedName>
</protein>
<dbReference type="PANTHER" id="PTHR36091:SF2">
    <property type="entry name" value="AMINOGLYCOSIDE PHOSPHOTRANSFERASE DOMAIN-CONTAINING PROTEIN"/>
    <property type="match status" value="1"/>
</dbReference>